<evidence type="ECO:0000256" key="3">
    <source>
        <dbReference type="ARBA" id="ARBA00022989"/>
    </source>
</evidence>
<sequence>MRIMNGRLHIRSPLMRNSYMNNVPHNGHHHHHRHQNADGVRRRSSDNLPKSVQFDESSDSYRCLCGCFHVKTGALCIAAIEIVLIFGYFLNALLVLLQQKHGYGHSRGKTAPNDSSDYVQIAFAVTTMSLAIALVTVLLLIVGITRNAASLLLPHIFVQACSIFCFAALLVIGCIAVTTDNAFAYRLLNAAPFNDYPGQSTVALPMEVTVRIYAVLMLYLVSLVLECWFIVIIYNANRYFTERRTYMNYCLAYSTPMKTLNSAR</sequence>
<dbReference type="EMBL" id="JAKKPZ010000072">
    <property type="protein sequence ID" value="KAI1704091.1"/>
    <property type="molecule type" value="Genomic_DNA"/>
</dbReference>
<keyword evidence="2 6" id="KW-0812">Transmembrane</keyword>
<evidence type="ECO:0000256" key="5">
    <source>
        <dbReference type="SAM" id="MobiDB-lite"/>
    </source>
</evidence>
<dbReference type="Proteomes" id="UP001201812">
    <property type="component" value="Unassembled WGS sequence"/>
</dbReference>
<dbReference type="PANTHER" id="PTHR12479:SF11">
    <property type="entry name" value="PROTEIN CBG14497"/>
    <property type="match status" value="1"/>
</dbReference>
<feature type="transmembrane region" description="Helical" evidence="6">
    <location>
        <begin position="74"/>
        <end position="98"/>
    </location>
</feature>
<evidence type="ECO:0000313" key="8">
    <source>
        <dbReference type="Proteomes" id="UP001201812"/>
    </source>
</evidence>
<dbReference type="GO" id="GO:0012505">
    <property type="term" value="C:endomembrane system"/>
    <property type="evidence" value="ECO:0007669"/>
    <property type="project" value="UniProtKB-SubCell"/>
</dbReference>
<name>A0AAD4MUD9_9BILA</name>
<comment type="subcellular location">
    <subcellularLocation>
        <location evidence="1">Endomembrane system</location>
        <topology evidence="1">Multi-pass membrane protein</topology>
    </subcellularLocation>
</comment>
<evidence type="ECO:0000313" key="7">
    <source>
        <dbReference type="EMBL" id="KAI1704091.1"/>
    </source>
</evidence>
<proteinExistence type="predicted"/>
<feature type="transmembrane region" description="Helical" evidence="6">
    <location>
        <begin position="212"/>
        <end position="234"/>
    </location>
</feature>
<keyword evidence="3 6" id="KW-1133">Transmembrane helix</keyword>
<dbReference type="GO" id="GO:0005765">
    <property type="term" value="C:lysosomal membrane"/>
    <property type="evidence" value="ECO:0007669"/>
    <property type="project" value="TreeGrafter"/>
</dbReference>
<dbReference type="AlphaFoldDB" id="A0AAD4MUD9"/>
<organism evidence="7 8">
    <name type="scientific">Ditylenchus destructor</name>
    <dbReference type="NCBI Taxonomy" id="166010"/>
    <lineage>
        <taxon>Eukaryota</taxon>
        <taxon>Metazoa</taxon>
        <taxon>Ecdysozoa</taxon>
        <taxon>Nematoda</taxon>
        <taxon>Chromadorea</taxon>
        <taxon>Rhabditida</taxon>
        <taxon>Tylenchina</taxon>
        <taxon>Tylenchomorpha</taxon>
        <taxon>Sphaerularioidea</taxon>
        <taxon>Anguinidae</taxon>
        <taxon>Anguininae</taxon>
        <taxon>Ditylenchus</taxon>
    </lineage>
</organism>
<feature type="transmembrane region" description="Helical" evidence="6">
    <location>
        <begin position="118"/>
        <end position="144"/>
    </location>
</feature>
<evidence type="ECO:0000256" key="1">
    <source>
        <dbReference type="ARBA" id="ARBA00004127"/>
    </source>
</evidence>
<evidence type="ECO:0000256" key="4">
    <source>
        <dbReference type="ARBA" id="ARBA00023136"/>
    </source>
</evidence>
<reference evidence="7" key="1">
    <citation type="submission" date="2022-01" db="EMBL/GenBank/DDBJ databases">
        <title>Genome Sequence Resource for Two Populations of Ditylenchus destructor, the Migratory Endoparasitic Phytonematode.</title>
        <authorList>
            <person name="Zhang H."/>
            <person name="Lin R."/>
            <person name="Xie B."/>
        </authorList>
    </citation>
    <scope>NUCLEOTIDE SEQUENCE</scope>
    <source>
        <strain evidence="7">BazhouSP</strain>
    </source>
</reference>
<keyword evidence="8" id="KW-1185">Reference proteome</keyword>
<accession>A0AAD4MUD9</accession>
<gene>
    <name evidence="7" type="ORF">DdX_14453</name>
</gene>
<dbReference type="PANTHER" id="PTHR12479">
    <property type="entry name" value="LYSOSOMAL-ASSOCIATED TRANSMEMBRANE PROTEIN"/>
    <property type="match status" value="1"/>
</dbReference>
<keyword evidence="4 6" id="KW-0472">Membrane</keyword>
<feature type="transmembrane region" description="Helical" evidence="6">
    <location>
        <begin position="156"/>
        <end position="178"/>
    </location>
</feature>
<feature type="region of interest" description="Disordered" evidence="5">
    <location>
        <begin position="19"/>
        <end position="53"/>
    </location>
</feature>
<protein>
    <submittedName>
        <fullName evidence="7">Uncharacterized protein</fullName>
    </submittedName>
</protein>
<feature type="compositionally biased region" description="Basic and acidic residues" evidence="5">
    <location>
        <begin position="35"/>
        <end position="45"/>
    </location>
</feature>
<dbReference type="InterPro" id="IPR051115">
    <property type="entry name" value="LAPTM_transporter"/>
</dbReference>
<comment type="caution">
    <text evidence="7">The sequence shown here is derived from an EMBL/GenBank/DDBJ whole genome shotgun (WGS) entry which is preliminary data.</text>
</comment>
<evidence type="ECO:0000256" key="2">
    <source>
        <dbReference type="ARBA" id="ARBA00022692"/>
    </source>
</evidence>
<evidence type="ECO:0000256" key="6">
    <source>
        <dbReference type="SAM" id="Phobius"/>
    </source>
</evidence>